<accession>A0A2T6B9Z0</accession>
<evidence type="ECO:0000313" key="11">
    <source>
        <dbReference type="Proteomes" id="UP000244069"/>
    </source>
</evidence>
<evidence type="ECO:0000256" key="3">
    <source>
        <dbReference type="ARBA" id="ARBA00012621"/>
    </source>
</evidence>
<evidence type="ECO:0000256" key="6">
    <source>
        <dbReference type="ARBA" id="ARBA00031445"/>
    </source>
</evidence>
<dbReference type="Gene3D" id="3.40.50.11720">
    <property type="entry name" value="3-Deoxy-D-manno-octulosonic-acid transferase, N-terminal domain"/>
    <property type="match status" value="1"/>
</dbReference>
<dbReference type="EMBL" id="QBKN01000001">
    <property type="protein sequence ID" value="PTX52879.1"/>
    <property type="molecule type" value="Genomic_DNA"/>
</dbReference>
<keyword evidence="11" id="KW-1185">Reference proteome</keyword>
<keyword evidence="8" id="KW-0448">Lipopolysaccharide biosynthesis</keyword>
<evidence type="ECO:0000313" key="10">
    <source>
        <dbReference type="EMBL" id="PTX52879.1"/>
    </source>
</evidence>
<dbReference type="GO" id="GO:0043842">
    <property type="term" value="F:Kdo transferase activity"/>
    <property type="evidence" value="ECO:0007669"/>
    <property type="project" value="UniProtKB-EC"/>
</dbReference>
<name>A0A2T6B9Z0_9RHOB</name>
<gene>
    <name evidence="10" type="ORF">C8N44_101170</name>
</gene>
<evidence type="ECO:0000256" key="8">
    <source>
        <dbReference type="RuleBase" id="RU365103"/>
    </source>
</evidence>
<organism evidence="10 11">
    <name type="scientific">Allosediminivita pacifica</name>
    <dbReference type="NCBI Taxonomy" id="1267769"/>
    <lineage>
        <taxon>Bacteria</taxon>
        <taxon>Pseudomonadati</taxon>
        <taxon>Pseudomonadota</taxon>
        <taxon>Alphaproteobacteria</taxon>
        <taxon>Rhodobacterales</taxon>
        <taxon>Paracoccaceae</taxon>
        <taxon>Allosediminivita</taxon>
    </lineage>
</organism>
<dbReference type="GO" id="GO:0009244">
    <property type="term" value="P:lipopolysaccharide core region biosynthetic process"/>
    <property type="evidence" value="ECO:0007669"/>
    <property type="project" value="UniProtKB-UniRule"/>
</dbReference>
<sequence length="407" mass="42718">MPRRPLALRTYLAYAHGRKAGSGAGRVPLPERPAGPLIWAHGGDRESGRSLGNLCARLKQQAPDVTVLATGSCTTCPESILADVPPELPADVTRFAQEMRPEIGLWTGSELRPALMMALQDAGTRLFALGAAGDGYTTPSPRWAPDPVPGTLGLFDAVYPASEEAERQLRRLGVLPTRLRAAGPFMPAPLPLTVREEDHEELAATCAGRPIWLAAHLRAAEAGDILSAHKRAVRLAHRLLLVLVPENAEEARGIAAAAAASGLRLCRWDAGELPDDNTQVLVVNDGDDLGLWYRLSPVTYLGGSLVAGHGGHDPLEAAALGTAILYGPNVGKHLPAYTRLAKAGAARIVQGDSSLASAISALVAPEQAAAMAHAGWEVITQGADQTDAVIAELLETLDMVPAGGEDD</sequence>
<evidence type="ECO:0000256" key="2">
    <source>
        <dbReference type="ARBA" id="ARBA00004713"/>
    </source>
</evidence>
<dbReference type="AlphaFoldDB" id="A0A2T6B9Z0"/>
<keyword evidence="5 8" id="KW-0808">Transferase</keyword>
<evidence type="ECO:0000256" key="5">
    <source>
        <dbReference type="ARBA" id="ARBA00022679"/>
    </source>
</evidence>
<comment type="similarity">
    <text evidence="8">Belongs to the glycosyltransferase group 1 family.</text>
</comment>
<dbReference type="GO" id="GO:0005886">
    <property type="term" value="C:plasma membrane"/>
    <property type="evidence" value="ECO:0007669"/>
    <property type="project" value="UniProtKB-SubCell"/>
</dbReference>
<dbReference type="Pfam" id="PF04413">
    <property type="entry name" value="Glycos_transf_N"/>
    <property type="match status" value="1"/>
</dbReference>
<protein>
    <recommendedName>
        <fullName evidence="4 8">3-deoxy-D-manno-octulosonic acid transferase</fullName>
        <shortName evidence="8">Kdo transferase</shortName>
        <ecNumber evidence="3 8">2.4.99.12</ecNumber>
    </recommendedName>
    <alternativeName>
        <fullName evidence="6 8">Lipid IV(A) 3-deoxy-D-manno-octulosonic acid transferase</fullName>
    </alternativeName>
</protein>
<keyword evidence="8" id="KW-0472">Membrane</keyword>
<dbReference type="UniPathway" id="UPA00958"/>
<dbReference type="Proteomes" id="UP000244069">
    <property type="component" value="Unassembled WGS sequence"/>
</dbReference>
<feature type="domain" description="3-deoxy-D-manno-octulosonic-acid transferase N-terminal" evidence="9">
    <location>
        <begin position="32"/>
        <end position="183"/>
    </location>
</feature>
<comment type="function">
    <text evidence="1 8">Involved in lipopolysaccharide (LPS) biosynthesis. Catalyzes the transfer of 3-deoxy-D-manno-octulosonate (Kdo) residue(s) from CMP-Kdo to lipid IV(A), the tetraacyldisaccharide-1,4'-bisphosphate precursor of lipid A.</text>
</comment>
<evidence type="ECO:0000256" key="4">
    <source>
        <dbReference type="ARBA" id="ARBA00019077"/>
    </source>
</evidence>
<evidence type="ECO:0000256" key="7">
    <source>
        <dbReference type="ARBA" id="ARBA00049183"/>
    </source>
</evidence>
<proteinExistence type="inferred from homology"/>
<comment type="caution">
    <text evidence="10">The sequence shown here is derived from an EMBL/GenBank/DDBJ whole genome shotgun (WGS) entry which is preliminary data.</text>
</comment>
<dbReference type="SUPFAM" id="SSF53756">
    <property type="entry name" value="UDP-Glycosyltransferase/glycogen phosphorylase"/>
    <property type="match status" value="1"/>
</dbReference>
<dbReference type="Gene3D" id="3.40.50.2000">
    <property type="entry name" value="Glycogen Phosphorylase B"/>
    <property type="match status" value="1"/>
</dbReference>
<comment type="pathway">
    <text evidence="2 8">Bacterial outer membrane biogenesis; LPS core biosynthesis.</text>
</comment>
<dbReference type="PANTHER" id="PTHR42755:SF1">
    <property type="entry name" value="3-DEOXY-D-MANNO-OCTULOSONIC ACID TRANSFERASE, MITOCHONDRIAL-RELATED"/>
    <property type="match status" value="1"/>
</dbReference>
<dbReference type="InterPro" id="IPR038107">
    <property type="entry name" value="Glycos_transf_N_sf"/>
</dbReference>
<evidence type="ECO:0000256" key="1">
    <source>
        <dbReference type="ARBA" id="ARBA00003394"/>
    </source>
</evidence>
<comment type="subcellular location">
    <subcellularLocation>
        <location evidence="8">Cell membrane</location>
    </subcellularLocation>
</comment>
<dbReference type="RefSeq" id="WP_244640937.1">
    <property type="nucleotide sequence ID" value="NZ_BMEZ01000001.1"/>
</dbReference>
<dbReference type="GO" id="GO:0009245">
    <property type="term" value="P:lipid A biosynthetic process"/>
    <property type="evidence" value="ECO:0007669"/>
    <property type="project" value="TreeGrafter"/>
</dbReference>
<dbReference type="EC" id="2.4.99.12" evidence="3 8"/>
<keyword evidence="8" id="KW-1003">Cell membrane</keyword>
<evidence type="ECO:0000259" key="9">
    <source>
        <dbReference type="Pfam" id="PF04413"/>
    </source>
</evidence>
<reference evidence="10 11" key="1">
    <citation type="submission" date="2018-04" db="EMBL/GenBank/DDBJ databases">
        <title>Genomic Encyclopedia of Archaeal and Bacterial Type Strains, Phase II (KMG-II): from individual species to whole genera.</title>
        <authorList>
            <person name="Goeker M."/>
        </authorList>
    </citation>
    <scope>NUCLEOTIDE SEQUENCE [LARGE SCALE GENOMIC DNA]</scope>
    <source>
        <strain evidence="10 11">DSM 29329</strain>
    </source>
</reference>
<dbReference type="InterPro" id="IPR007507">
    <property type="entry name" value="Glycos_transf_N"/>
</dbReference>
<comment type="catalytic activity">
    <reaction evidence="7 8">
        <text>lipid IVA (E. coli) + CMP-3-deoxy-beta-D-manno-octulosonate = alpha-Kdo-(2-&gt;6)-lipid IVA (E. coli) + CMP + H(+)</text>
        <dbReference type="Rhea" id="RHEA:28066"/>
        <dbReference type="ChEBI" id="CHEBI:15378"/>
        <dbReference type="ChEBI" id="CHEBI:58603"/>
        <dbReference type="ChEBI" id="CHEBI:60364"/>
        <dbReference type="ChEBI" id="CHEBI:60377"/>
        <dbReference type="ChEBI" id="CHEBI:85987"/>
        <dbReference type="EC" id="2.4.99.12"/>
    </reaction>
</comment>
<dbReference type="PANTHER" id="PTHR42755">
    <property type="entry name" value="3-DEOXY-MANNO-OCTULOSONATE CYTIDYLYLTRANSFERASE"/>
    <property type="match status" value="1"/>
</dbReference>
<dbReference type="InterPro" id="IPR039901">
    <property type="entry name" value="Kdotransferase"/>
</dbReference>